<dbReference type="EMBL" id="JAIW01000060">
    <property type="protein sequence ID" value="KLE08544.1"/>
    <property type="molecule type" value="Genomic_DNA"/>
</dbReference>
<protein>
    <recommendedName>
        <fullName evidence="1">GmrSD restriction endonucleases N-terminal domain-containing protein</fullName>
    </recommendedName>
</protein>
<accession>A0A0G9KPP0</accession>
<gene>
    <name evidence="2" type="ORF">AF80_09635</name>
</gene>
<dbReference type="PATRIC" id="fig|1447263.3.peg.1880"/>
<organism evidence="2 3">
    <name type="scientific">Aliarcobacter butzleri L355</name>
    <dbReference type="NCBI Taxonomy" id="1447263"/>
    <lineage>
        <taxon>Bacteria</taxon>
        <taxon>Pseudomonadati</taxon>
        <taxon>Campylobacterota</taxon>
        <taxon>Epsilonproteobacteria</taxon>
        <taxon>Campylobacterales</taxon>
        <taxon>Arcobacteraceae</taxon>
        <taxon>Aliarcobacter</taxon>
    </lineage>
</organism>
<feature type="domain" description="GmrSD restriction endonucleases N-terminal" evidence="1">
    <location>
        <begin position="281"/>
        <end position="412"/>
    </location>
</feature>
<reference evidence="2 3" key="1">
    <citation type="submission" date="2014-01" db="EMBL/GenBank/DDBJ databases">
        <title>Development of a Comparative Genomic Fingerprinting Assay for High Resolution Genotyping of Arcobacter butzleri.</title>
        <authorList>
            <person name="Webb A.L."/>
            <person name="Inglis G.D."/>
            <person name="Kruczkiewicz P."/>
            <person name="Selinger L.B."/>
            <person name="Taboada E.N."/>
        </authorList>
    </citation>
    <scope>NUCLEOTIDE SEQUENCE [LARGE SCALE GENOMIC DNA]</scope>
    <source>
        <strain evidence="2 3">L355</strain>
    </source>
</reference>
<dbReference type="Pfam" id="PF03235">
    <property type="entry name" value="GmrSD_N"/>
    <property type="match status" value="1"/>
</dbReference>
<dbReference type="RefSeq" id="WP_046998708.1">
    <property type="nucleotide sequence ID" value="NZ_JAIW01000060.1"/>
</dbReference>
<dbReference type="InterPro" id="IPR004919">
    <property type="entry name" value="GmrSD_N"/>
</dbReference>
<dbReference type="PANTHER" id="PTHR39639:SF1">
    <property type="entry name" value="DUF262 DOMAIN-CONTAINING PROTEIN"/>
    <property type="match status" value="1"/>
</dbReference>
<evidence type="ECO:0000313" key="2">
    <source>
        <dbReference type="EMBL" id="KLE08544.1"/>
    </source>
</evidence>
<name>A0A0G9KPP0_9BACT</name>
<comment type="caution">
    <text evidence="2">The sequence shown here is derived from an EMBL/GenBank/DDBJ whole genome shotgun (WGS) entry which is preliminary data.</text>
</comment>
<dbReference type="PANTHER" id="PTHR39639">
    <property type="entry name" value="CHROMOSOME 16, WHOLE GENOME SHOTGUN SEQUENCE"/>
    <property type="match status" value="1"/>
</dbReference>
<dbReference type="AlphaFoldDB" id="A0A0G9KPP0"/>
<dbReference type="Proteomes" id="UP000035154">
    <property type="component" value="Unassembled WGS sequence"/>
</dbReference>
<evidence type="ECO:0000313" key="3">
    <source>
        <dbReference type="Proteomes" id="UP000035154"/>
    </source>
</evidence>
<evidence type="ECO:0000259" key="1">
    <source>
        <dbReference type="Pfam" id="PF03235"/>
    </source>
</evidence>
<sequence>MQNHGLDLRITLFKSMKDLPIANISRNELNEIVKILEDIKSEKLKLKNNDLEYLLSKIIDDHNKIYDIHLGNLINKNNLIYEKIGKLNKYVKMYVEENKLETFNQDNNLEKEFKSKLLKFLNEDKVEKFDVDSLDNNSYYTLAKNIVEEKEIEFVYGGVKKYFDELLEEKEKYNLKDEDLTSFFKSYLERASDFYYDYLIDYDDFSNYDISKKIKIIYLFLKKELDKSLKKDINYKEEEIEEEEITSIESEDITKIDIINQPLEIESLYRMYKRIPKELELYPDYQRNFVWKPRQKSKLIESILLKIPLPTFYFDTRNEDQWLVIDGLQRLTTVFLFMDNEFKLTNLEYLKDLNGANWKTLDRKYQRKIEKYSLLCNLIRPGTPSTVASNIFQRINTLGTKLEIQEIRNSMFIGKSTKLLGELSKSKEFVNIITEKKVKTYAKRREDYAIILRYLAFKITDYSNYTSNNMPNFLAKTMAMINNMDDLEITSYKNTFLECMKKGLILFEKDHFAKPSKRNDISNPISKTLFESIGYVLDKYTYEDIEKNNLKLRKKIYELYENKEFILKTSVATNNISNVEYRFEKFQELFKEIIGY</sequence>
<proteinExistence type="predicted"/>